<feature type="compositionally biased region" description="Basic residues" evidence="8">
    <location>
        <begin position="1545"/>
        <end position="1555"/>
    </location>
</feature>
<keyword evidence="4" id="KW-0862">Zinc</keyword>
<evidence type="ECO:0000256" key="7">
    <source>
        <dbReference type="PROSITE-ProRule" id="PRU00475"/>
    </source>
</evidence>
<keyword evidence="2" id="KW-0479">Metal-binding</keyword>
<feature type="compositionally biased region" description="Low complexity" evidence="8">
    <location>
        <begin position="1071"/>
        <end position="1094"/>
    </location>
</feature>
<feature type="compositionally biased region" description="Acidic residues" evidence="8">
    <location>
        <begin position="1028"/>
        <end position="1059"/>
    </location>
</feature>
<keyword evidence="5 7" id="KW-0539">Nucleus</keyword>
<accession>A0A0D2X085</accession>
<dbReference type="InParanoid" id="A0A0D2X085"/>
<dbReference type="GO" id="GO:0003677">
    <property type="term" value="F:DNA binding"/>
    <property type="evidence" value="ECO:0007669"/>
    <property type="project" value="TreeGrafter"/>
</dbReference>
<evidence type="ECO:0000259" key="10">
    <source>
        <dbReference type="PROSITE" id="PS50089"/>
    </source>
</evidence>
<dbReference type="GO" id="GO:0000228">
    <property type="term" value="C:nuclear chromosome"/>
    <property type="evidence" value="ECO:0007669"/>
    <property type="project" value="TreeGrafter"/>
</dbReference>
<evidence type="ECO:0000259" key="9">
    <source>
        <dbReference type="PROSITE" id="PS50016"/>
    </source>
</evidence>
<dbReference type="InterPro" id="IPR013136">
    <property type="entry name" value="WSTF_Acf1_Cbp146"/>
</dbReference>
<dbReference type="GO" id="GO:0008623">
    <property type="term" value="C:CHRAC"/>
    <property type="evidence" value="ECO:0007669"/>
    <property type="project" value="TreeGrafter"/>
</dbReference>
<evidence type="ECO:0000259" key="11">
    <source>
        <dbReference type="PROSITE" id="PS51136"/>
    </source>
</evidence>
<dbReference type="Pfam" id="PF00628">
    <property type="entry name" value="PHD"/>
    <property type="match status" value="1"/>
</dbReference>
<feature type="region of interest" description="Disordered" evidence="8">
    <location>
        <begin position="654"/>
        <end position="723"/>
    </location>
</feature>
<dbReference type="InterPro" id="IPR019786">
    <property type="entry name" value="Zinc_finger_PHD-type_CS"/>
</dbReference>
<dbReference type="Pfam" id="PF15613">
    <property type="entry name" value="WSD"/>
    <property type="match status" value="1"/>
</dbReference>
<dbReference type="InterPro" id="IPR019787">
    <property type="entry name" value="Znf_PHD-finger"/>
</dbReference>
<feature type="region of interest" description="Disordered" evidence="8">
    <location>
        <begin position="1511"/>
        <end position="1676"/>
    </location>
</feature>
<dbReference type="GO" id="GO:0031445">
    <property type="term" value="P:regulation of heterochromatin formation"/>
    <property type="evidence" value="ECO:0007669"/>
    <property type="project" value="TreeGrafter"/>
</dbReference>
<dbReference type="PANTHER" id="PTHR46510">
    <property type="entry name" value="BROMODOMAIN ADJACENT TO ZINC FINGER DOMAIN PROTEIN 1A"/>
    <property type="match status" value="1"/>
</dbReference>
<feature type="compositionally biased region" description="Polar residues" evidence="8">
    <location>
        <begin position="998"/>
        <end position="1011"/>
    </location>
</feature>
<feature type="domain" description="WAC" evidence="11">
    <location>
        <begin position="60"/>
        <end position="190"/>
    </location>
</feature>
<dbReference type="STRING" id="595528.A0A0D2X085"/>
<dbReference type="GO" id="GO:0008270">
    <property type="term" value="F:zinc ion binding"/>
    <property type="evidence" value="ECO:0007669"/>
    <property type="project" value="UniProtKB-KW"/>
</dbReference>
<sequence length="1676" mass="182390">MWRHSNGTGLRRTLRIRGDEQRGDSAIGRHVPKRGCGGGGAWSAVWMLGGRIAKTSRLLLPIAHRKPQCFWLCAHREYAERVRLCTLPVWSCRITGKEHLTFQQAAESERDAIVASDNQKLLYPKPVSAREAGRSPDLMPEPLQPGLLVVVQKLNNSRMDKMAEHCYFYLKMRFFPKEEVIVSRPDGFDQPARIIRGISRFTGQGLRPDQAYGIHFASRQPPEPADPDQISTVEVGQPLNNSPLAYEVEWLVYRDAETSRMEGAWETGVATVNADDMRRQYTVSRESIRAFLRDSTDRVQSDCSWWSVKPEFLAKFNLPANDPIELQIQRRKLEKLHGKGESSDLDMAEPSAMDVSSPSKATASSVAGTVAAAAASGVPAPSASVQALLEEPHRLAPRSIKALEDSVALLQTTLADLQAQAAAAPANPTVVAARDATLAKLTGVQQQLDDVREAIKYKRRIERLRFRESHQPRPDEQLLATAKPLPAASPLSHRLSLDQIDQVLELVEFFYVQSTQVPLNTPISFALLEEAVITPAYHPLFLQLILSSLQLLLNDDGFAFVNEFGVRLKAFNVTPFTASEMLQLFLSQYHDWAASDVVARLRRGDLFSFSLDTKLHLLQFLADELTSCCLVQKYMDECTDKWVESRRDLREQLAIRRKDEQANKQPISRARPAASSPRSKAAAKGKAEEEDGSDAGSDAGSDDEAPTASGSKSESAAASKRKEDVLGKDLVGAVIKFSGVLHPEPIGTDRYHRRYFILRSTKGLFVQTVTETLDSDVPQTLNPSSANPLAVKALAASTNAPTTAATVPSEPLGLFDNTPEKLPVPKVQSQWQVYSTRQAVDDLLESLMQRGHRERALHKSILANYEHLFIQEVEAQVSSTASAAAVDVKPDVGAAGAAGPADSFLNELRESLAEIAVNLFEATLTNWTDQADPSYVEWVKELSAATGIQDAISCMMTLERKVNTRFFKRPLKTDEQIAFAPHLLRDPTLLDRFAKPVANSSRAGGSKSNRASVKREGGDGDADKGENENDQDLEEDGSGSEDDEPENDDDEGNDGDDANEERQMMKEEDATAAAPMDTTADQQQQQSAQQQLAAKPQELPAATRLNLWRAEVRDATSYSQLFVLLDMMESSLSWGAHDWMPHARCRVCRKRGHEQYMLLCDNCDYGYHMYCLLPVLHRVPNGSWLCPPCRPSIPSLLVLETAGRTPASLAVPGYGGPGFPSGPCFVVNQYEVPAGTLAALEAAEYEEGQRRSGRTSQRRTHSEMTADDSDAESEVVSAGEEDEHFSASGRRLRVVPKLSDMPSNQEQHLKRPVPKPKDVPKRKGIPTARIAILRAPQMPQLPAGCAGSSKLDYTPVNFEAFQMLATPSAAALAAAGKRGRGRPAKSAAGGAGSASVDATPPLSAASVLGCNVVFHAGDEPGVVFIPASKSKTRNKPGVVKKPPPINQQGTAGAVGTHTHTSQVRTAKPAFPPKAAALAQQSSTKSSKVASPASDAFADADMALAMSLAAQEELEQEQQDDDFDPEDDDDEDVPSKKAATATTSKARSKARPPSTHKPRDDYSEEDIAEEDLLADDMEAEMNNDDDDDDFSARPRPGKGKGKSKAKTKAKAKAKARSPRSRPSKSSALAAAIASPTALRGRPSGSRAVTAASSNVSDDAGNGETLDVEGDEAVSMEM</sequence>
<dbReference type="PROSITE" id="PS50089">
    <property type="entry name" value="ZF_RING_2"/>
    <property type="match status" value="1"/>
</dbReference>
<dbReference type="PROSITE" id="PS01359">
    <property type="entry name" value="ZF_PHD_1"/>
    <property type="match status" value="1"/>
</dbReference>
<evidence type="ECO:0000256" key="1">
    <source>
        <dbReference type="ARBA" id="ARBA00004123"/>
    </source>
</evidence>
<feature type="compositionally biased region" description="Low complexity" evidence="8">
    <location>
        <begin position="666"/>
        <end position="684"/>
    </location>
</feature>
<feature type="compositionally biased region" description="Basic and acidic residues" evidence="8">
    <location>
        <begin position="1013"/>
        <end position="1027"/>
    </location>
</feature>
<feature type="region of interest" description="Disordered" evidence="8">
    <location>
        <begin position="1376"/>
        <end position="1396"/>
    </location>
</feature>
<evidence type="ECO:0000313" key="13">
    <source>
        <dbReference type="Proteomes" id="UP000008743"/>
    </source>
</evidence>
<feature type="compositionally biased region" description="Low complexity" evidence="8">
    <location>
        <begin position="1622"/>
        <end position="1636"/>
    </location>
</feature>
<keyword evidence="3 6" id="KW-0863">Zinc-finger</keyword>
<dbReference type="InterPro" id="IPR001965">
    <property type="entry name" value="Znf_PHD"/>
</dbReference>
<feature type="compositionally biased region" description="Low complexity" evidence="8">
    <location>
        <begin position="1449"/>
        <end position="1478"/>
    </location>
</feature>
<evidence type="ECO:0000256" key="2">
    <source>
        <dbReference type="ARBA" id="ARBA00022723"/>
    </source>
</evidence>
<evidence type="ECO:0000313" key="12">
    <source>
        <dbReference type="EMBL" id="KJE88619.1"/>
    </source>
</evidence>
<dbReference type="SMART" id="SM00249">
    <property type="entry name" value="PHD"/>
    <property type="match status" value="1"/>
</dbReference>
<feature type="domain" description="PHD-type" evidence="9">
    <location>
        <begin position="1142"/>
        <end position="1192"/>
    </location>
</feature>
<dbReference type="PROSITE" id="PS51136">
    <property type="entry name" value="WAC"/>
    <property type="match status" value="1"/>
</dbReference>
<dbReference type="InterPro" id="IPR047171">
    <property type="entry name" value="BAZ1A"/>
</dbReference>
<evidence type="ECO:0008006" key="14">
    <source>
        <dbReference type="Google" id="ProtNLM"/>
    </source>
</evidence>
<organism evidence="12 13">
    <name type="scientific">Capsaspora owczarzaki (strain ATCC 30864)</name>
    <dbReference type="NCBI Taxonomy" id="595528"/>
    <lineage>
        <taxon>Eukaryota</taxon>
        <taxon>Filasterea</taxon>
        <taxon>Capsaspora</taxon>
    </lineage>
</organism>
<dbReference type="GO" id="GO:0006338">
    <property type="term" value="P:chromatin remodeling"/>
    <property type="evidence" value="ECO:0007669"/>
    <property type="project" value="InterPro"/>
</dbReference>
<dbReference type="InterPro" id="IPR011011">
    <property type="entry name" value="Znf_FYVE_PHD"/>
</dbReference>
<evidence type="ECO:0000256" key="3">
    <source>
        <dbReference type="ARBA" id="ARBA00022771"/>
    </source>
</evidence>
<dbReference type="GO" id="GO:0006355">
    <property type="term" value="P:regulation of DNA-templated transcription"/>
    <property type="evidence" value="ECO:0007669"/>
    <property type="project" value="TreeGrafter"/>
</dbReference>
<feature type="compositionally biased region" description="Low complexity" evidence="8">
    <location>
        <begin position="1535"/>
        <end position="1544"/>
    </location>
</feature>
<keyword evidence="13" id="KW-1185">Reference proteome</keyword>
<dbReference type="InterPro" id="IPR013083">
    <property type="entry name" value="Znf_RING/FYVE/PHD"/>
</dbReference>
<feature type="compositionally biased region" description="Basic and acidic residues" evidence="8">
    <location>
        <begin position="1060"/>
        <end position="1069"/>
    </location>
</feature>
<protein>
    <recommendedName>
        <fullName evidence="14">PHD-type domain-containing protein</fullName>
    </recommendedName>
</protein>
<dbReference type="Proteomes" id="UP000008743">
    <property type="component" value="Unassembled WGS sequence"/>
</dbReference>
<name>A0A0D2X085_CAPO3</name>
<reference evidence="13" key="1">
    <citation type="submission" date="2011-02" db="EMBL/GenBank/DDBJ databases">
        <title>The Genome Sequence of Capsaspora owczarzaki ATCC 30864.</title>
        <authorList>
            <person name="Russ C."/>
            <person name="Cuomo C."/>
            <person name="Burger G."/>
            <person name="Gray M.W."/>
            <person name="Holland P.W.H."/>
            <person name="King N."/>
            <person name="Lang F.B.F."/>
            <person name="Roger A.J."/>
            <person name="Ruiz-Trillo I."/>
            <person name="Young S.K."/>
            <person name="Zeng Q."/>
            <person name="Gargeya S."/>
            <person name="Alvarado L."/>
            <person name="Berlin A."/>
            <person name="Chapman S.B."/>
            <person name="Chen Z."/>
            <person name="Freedman E."/>
            <person name="Gellesch M."/>
            <person name="Goldberg J."/>
            <person name="Griggs A."/>
            <person name="Gujja S."/>
            <person name="Heilman E."/>
            <person name="Heiman D."/>
            <person name="Howarth C."/>
            <person name="Mehta T."/>
            <person name="Neiman D."/>
            <person name="Pearson M."/>
            <person name="Roberts A."/>
            <person name="Saif S."/>
            <person name="Shea T."/>
            <person name="Shenoy N."/>
            <person name="Sisk P."/>
            <person name="Stolte C."/>
            <person name="Sykes S."/>
            <person name="White J."/>
            <person name="Yandava C."/>
            <person name="Haas B."/>
            <person name="Nusbaum C."/>
            <person name="Birren B."/>
        </authorList>
    </citation>
    <scope>NUCLEOTIDE SEQUENCE</scope>
    <source>
        <strain evidence="13">ATCC 30864</strain>
    </source>
</reference>
<dbReference type="InterPro" id="IPR001841">
    <property type="entry name" value="Znf_RING"/>
</dbReference>
<comment type="subcellular location">
    <subcellularLocation>
        <location evidence="1 7">Nucleus</location>
    </subcellularLocation>
</comment>
<feature type="compositionally biased region" description="Acidic residues" evidence="8">
    <location>
        <begin position="1511"/>
        <end position="1531"/>
    </location>
</feature>
<dbReference type="EMBL" id="KE346360">
    <property type="protein sequence ID" value="KJE88619.1"/>
    <property type="molecule type" value="Genomic_DNA"/>
</dbReference>
<proteinExistence type="predicted"/>
<feature type="region of interest" description="Disordered" evidence="8">
    <location>
        <begin position="337"/>
        <end position="359"/>
    </location>
</feature>
<feature type="region of interest" description="Disordered" evidence="8">
    <location>
        <begin position="1244"/>
        <end position="1323"/>
    </location>
</feature>
<feature type="compositionally biased region" description="Acidic residues" evidence="8">
    <location>
        <begin position="1561"/>
        <end position="1588"/>
    </location>
</feature>
<evidence type="ECO:0000256" key="5">
    <source>
        <dbReference type="ARBA" id="ARBA00023242"/>
    </source>
</evidence>
<dbReference type="GO" id="GO:0045740">
    <property type="term" value="P:positive regulation of DNA replication"/>
    <property type="evidence" value="ECO:0007669"/>
    <property type="project" value="TreeGrafter"/>
</dbReference>
<dbReference type="Gene3D" id="3.30.40.10">
    <property type="entry name" value="Zinc/RING finger domain, C3HC4 (zinc finger)"/>
    <property type="match status" value="1"/>
</dbReference>
<feature type="compositionally biased region" description="Basic residues" evidence="8">
    <location>
        <begin position="1594"/>
        <end position="1621"/>
    </location>
</feature>
<evidence type="ECO:0000256" key="4">
    <source>
        <dbReference type="ARBA" id="ARBA00022833"/>
    </source>
</evidence>
<gene>
    <name evidence="12" type="ORF">CAOG_000246</name>
</gene>
<dbReference type="SUPFAM" id="SSF57903">
    <property type="entry name" value="FYVE/PHD zinc finger"/>
    <property type="match status" value="1"/>
</dbReference>
<feature type="compositionally biased region" description="Acidic residues" evidence="8">
    <location>
        <begin position="1664"/>
        <end position="1676"/>
    </location>
</feature>
<evidence type="ECO:0000256" key="6">
    <source>
        <dbReference type="PROSITE-ProRule" id="PRU00175"/>
    </source>
</evidence>
<feature type="region of interest" description="Disordered" evidence="8">
    <location>
        <begin position="997"/>
        <end position="1097"/>
    </location>
</feature>
<evidence type="ECO:0000256" key="8">
    <source>
        <dbReference type="SAM" id="MobiDB-lite"/>
    </source>
</evidence>
<dbReference type="OrthoDB" id="787137at2759"/>
<dbReference type="InterPro" id="IPR028941">
    <property type="entry name" value="WHIM2_dom"/>
</dbReference>
<feature type="compositionally biased region" description="Polar residues" evidence="8">
    <location>
        <begin position="1479"/>
        <end position="1488"/>
    </location>
</feature>
<dbReference type="PANTHER" id="PTHR46510:SF1">
    <property type="entry name" value="BROMODOMAIN ADJACENT TO ZINC FINGER DOMAIN PROTEIN 1A"/>
    <property type="match status" value="1"/>
</dbReference>
<feature type="domain" description="RING-type" evidence="10">
    <location>
        <begin position="1145"/>
        <end position="1190"/>
    </location>
</feature>
<dbReference type="PROSITE" id="PS50016">
    <property type="entry name" value="ZF_PHD_2"/>
    <property type="match status" value="1"/>
</dbReference>
<feature type="compositionally biased region" description="Low complexity" evidence="8">
    <location>
        <begin position="708"/>
        <end position="718"/>
    </location>
</feature>
<feature type="compositionally biased region" description="Acidic residues" evidence="8">
    <location>
        <begin position="1265"/>
        <end position="1283"/>
    </location>
</feature>
<feature type="region of interest" description="Disordered" evidence="8">
    <location>
        <begin position="1431"/>
        <end position="1491"/>
    </location>
</feature>
<dbReference type="Pfam" id="PF10537">
    <property type="entry name" value="WAC_Acf1_DNA_bd"/>
    <property type="match status" value="1"/>
</dbReference>